<dbReference type="AlphaFoldDB" id="A0AAV1AVJ3"/>
<evidence type="ECO:0000313" key="2">
    <source>
        <dbReference type="EMBL" id="CAI8613883.1"/>
    </source>
</evidence>
<evidence type="ECO:0000313" key="3">
    <source>
        <dbReference type="Proteomes" id="UP001157006"/>
    </source>
</evidence>
<accession>A0AAV1AVJ3</accession>
<dbReference type="Proteomes" id="UP001157006">
    <property type="component" value="Chromosome 5"/>
</dbReference>
<protein>
    <submittedName>
        <fullName evidence="2">Uncharacterized protein</fullName>
    </submittedName>
</protein>
<organism evidence="2 3">
    <name type="scientific">Vicia faba</name>
    <name type="common">Broad bean</name>
    <name type="synonym">Faba vulgaris</name>
    <dbReference type="NCBI Taxonomy" id="3906"/>
    <lineage>
        <taxon>Eukaryota</taxon>
        <taxon>Viridiplantae</taxon>
        <taxon>Streptophyta</taxon>
        <taxon>Embryophyta</taxon>
        <taxon>Tracheophyta</taxon>
        <taxon>Spermatophyta</taxon>
        <taxon>Magnoliopsida</taxon>
        <taxon>eudicotyledons</taxon>
        <taxon>Gunneridae</taxon>
        <taxon>Pentapetalae</taxon>
        <taxon>rosids</taxon>
        <taxon>fabids</taxon>
        <taxon>Fabales</taxon>
        <taxon>Fabaceae</taxon>
        <taxon>Papilionoideae</taxon>
        <taxon>50 kb inversion clade</taxon>
        <taxon>NPAAA clade</taxon>
        <taxon>Hologalegina</taxon>
        <taxon>IRL clade</taxon>
        <taxon>Fabeae</taxon>
        <taxon>Vicia</taxon>
    </lineage>
</organism>
<sequence length="223" mass="25096">MSESEVEKERKTEQDDIAATSYVNGQYSIPNCIDVLKILKDSKILRDNSFISYALELIKDRENRVIVVSLKDQMDILANWLQFKYRKDRIQHKEISAIKATQSEIIDALEIQSATISASVLKIVPVQFFCHLQAPAYSQRLCQARVHSNVLFLGCMSCFSVACSKVAPSLDLMTQLHVVGPLGKQHASTKAQYYTILVSLTCENSSTKLAAPHNLHRLELLLL</sequence>
<dbReference type="EMBL" id="OX451740">
    <property type="protein sequence ID" value="CAI8613882.1"/>
    <property type="molecule type" value="Genomic_DNA"/>
</dbReference>
<evidence type="ECO:0000313" key="1">
    <source>
        <dbReference type="EMBL" id="CAI8613882.1"/>
    </source>
</evidence>
<name>A0AAV1AVJ3_VICFA</name>
<keyword evidence="3" id="KW-1185">Reference proteome</keyword>
<reference evidence="2 3" key="1">
    <citation type="submission" date="2023-01" db="EMBL/GenBank/DDBJ databases">
        <authorList>
            <person name="Kreplak J."/>
        </authorList>
    </citation>
    <scope>NUCLEOTIDE SEQUENCE [LARGE SCALE GENOMIC DNA]</scope>
</reference>
<proteinExistence type="predicted"/>
<gene>
    <name evidence="1" type="ORF">VFH_V102440</name>
    <name evidence="2" type="ORF">VFH_V102480</name>
</gene>
<dbReference type="EMBL" id="OX451740">
    <property type="protein sequence ID" value="CAI8613883.1"/>
    <property type="molecule type" value="Genomic_DNA"/>
</dbReference>